<dbReference type="GO" id="GO:0003677">
    <property type="term" value="F:DNA binding"/>
    <property type="evidence" value="ECO:0007669"/>
    <property type="project" value="UniProtKB-KW"/>
</dbReference>
<dbReference type="NCBIfam" id="TIGR01439">
    <property type="entry name" value="lp_hng_hel_AbrB"/>
    <property type="match status" value="1"/>
</dbReference>
<dbReference type="InterPro" id="IPR007159">
    <property type="entry name" value="SpoVT-AbrB_dom"/>
</dbReference>
<comment type="caution">
    <text evidence="2">The sequence shown here is derived from an EMBL/GenBank/DDBJ whole genome shotgun (WGS) entry which is preliminary data.</text>
</comment>
<dbReference type="SMART" id="SM00966">
    <property type="entry name" value="SpoVT_AbrB"/>
    <property type="match status" value="1"/>
</dbReference>
<feature type="domain" description="SpoVT-AbrB" evidence="1">
    <location>
        <begin position="6"/>
        <end position="52"/>
    </location>
</feature>
<dbReference type="Proteomes" id="UP000614469">
    <property type="component" value="Unassembled WGS sequence"/>
</dbReference>
<protein>
    <submittedName>
        <fullName evidence="2">AbrB/MazE/SpoVT family DNA-binding domain-containing protein</fullName>
    </submittedName>
</protein>
<dbReference type="AlphaFoldDB" id="A0A8J6NQH4"/>
<sequence>MSTTTLQIRKKGTITLPADLRRKYNLAEGEALTLIDLGDGSFLLSPRQLQVDKIANQISTQLEERGETLESMLLTLREVREDYATKKT</sequence>
<dbReference type="Gene3D" id="2.10.260.10">
    <property type="match status" value="1"/>
</dbReference>
<evidence type="ECO:0000259" key="1">
    <source>
        <dbReference type="SMART" id="SM00966"/>
    </source>
</evidence>
<evidence type="ECO:0000313" key="3">
    <source>
        <dbReference type="Proteomes" id="UP000614469"/>
    </source>
</evidence>
<evidence type="ECO:0000313" key="2">
    <source>
        <dbReference type="EMBL" id="MBC8336514.1"/>
    </source>
</evidence>
<dbReference type="Pfam" id="PF04014">
    <property type="entry name" value="MazE_antitoxin"/>
    <property type="match status" value="1"/>
</dbReference>
<dbReference type="EMBL" id="JACNJN010000169">
    <property type="protein sequence ID" value="MBC8336514.1"/>
    <property type="molecule type" value="Genomic_DNA"/>
</dbReference>
<dbReference type="InterPro" id="IPR037914">
    <property type="entry name" value="SpoVT-AbrB_sf"/>
</dbReference>
<proteinExistence type="predicted"/>
<dbReference type="SUPFAM" id="SSF89447">
    <property type="entry name" value="AbrB/MazE/MraZ-like"/>
    <property type="match status" value="1"/>
</dbReference>
<reference evidence="2 3" key="1">
    <citation type="submission" date="2020-08" db="EMBL/GenBank/DDBJ databases">
        <title>Bridging the membrane lipid divide: bacteria of the FCB group superphylum have the potential to synthesize archaeal ether lipids.</title>
        <authorList>
            <person name="Villanueva L."/>
            <person name="Von Meijenfeldt F.A.B."/>
            <person name="Westbye A.B."/>
            <person name="Yadav S."/>
            <person name="Hopmans E.C."/>
            <person name="Dutilh B.E."/>
            <person name="Sinninghe Damste J.S."/>
        </authorList>
    </citation>
    <scope>NUCLEOTIDE SEQUENCE [LARGE SCALE GENOMIC DNA]</scope>
    <source>
        <strain evidence="2">NIOZ-UU36</strain>
    </source>
</reference>
<keyword evidence="2" id="KW-0238">DNA-binding</keyword>
<gene>
    <name evidence="2" type="ORF">H8E29_14725</name>
</gene>
<accession>A0A8J6NQH4</accession>
<organism evidence="2 3">
    <name type="scientific">Candidatus Desulfolinea nitratireducens</name>
    <dbReference type="NCBI Taxonomy" id="2841698"/>
    <lineage>
        <taxon>Bacteria</taxon>
        <taxon>Bacillati</taxon>
        <taxon>Chloroflexota</taxon>
        <taxon>Anaerolineae</taxon>
        <taxon>Anaerolineales</taxon>
        <taxon>Anaerolineales incertae sedis</taxon>
        <taxon>Candidatus Desulfolinea</taxon>
    </lineage>
</organism>
<name>A0A8J6NQH4_9CHLR</name>